<comment type="caution">
    <text evidence="1">The sequence shown here is derived from an EMBL/GenBank/DDBJ whole genome shotgun (WGS) entry which is preliminary data.</text>
</comment>
<dbReference type="Gene3D" id="3.40.1260.10">
    <property type="entry name" value="DsrEFH-like"/>
    <property type="match status" value="1"/>
</dbReference>
<dbReference type="AlphaFoldDB" id="A0A1A7NMK1"/>
<dbReference type="InterPro" id="IPR027396">
    <property type="entry name" value="DsrEFH-like"/>
</dbReference>
<dbReference type="Pfam" id="PF04077">
    <property type="entry name" value="DsrH"/>
    <property type="match status" value="1"/>
</dbReference>
<accession>A0A1A7NMK1</accession>
<dbReference type="OrthoDB" id="7064722at2"/>
<dbReference type="SUPFAM" id="SSF75169">
    <property type="entry name" value="DsrEFH-like"/>
    <property type="match status" value="1"/>
</dbReference>
<dbReference type="EMBL" id="JTJM01000053">
    <property type="protein sequence ID" value="OBW90761.1"/>
    <property type="molecule type" value="Genomic_DNA"/>
</dbReference>
<keyword evidence="2" id="KW-1185">Reference proteome</keyword>
<organism evidence="1 2">
    <name type="scientific">Gallibacterium genomosp. 3</name>
    <dbReference type="NCBI Taxonomy" id="505345"/>
    <lineage>
        <taxon>Bacteria</taxon>
        <taxon>Pseudomonadati</taxon>
        <taxon>Pseudomonadota</taxon>
        <taxon>Gammaproteobacteria</taxon>
        <taxon>Pasteurellales</taxon>
        <taxon>Pasteurellaceae</taxon>
        <taxon>Gallibacterium</taxon>
    </lineage>
</organism>
<proteinExistence type="predicted"/>
<evidence type="ECO:0000313" key="2">
    <source>
        <dbReference type="Proteomes" id="UP000243558"/>
    </source>
</evidence>
<dbReference type="RefSeq" id="WP_065239879.1">
    <property type="nucleotide sequence ID" value="NZ_JTJM01000053.1"/>
</dbReference>
<dbReference type="InterPro" id="IPR007215">
    <property type="entry name" value="Sulphur_relay_TusB/DsrH"/>
</dbReference>
<gene>
    <name evidence="1" type="ORF">QV01_09785</name>
</gene>
<dbReference type="Proteomes" id="UP000243558">
    <property type="component" value="Unassembled WGS sequence"/>
</dbReference>
<dbReference type="GO" id="GO:0002143">
    <property type="term" value="P:tRNA wobble position uridine thiolation"/>
    <property type="evidence" value="ECO:0007669"/>
    <property type="project" value="InterPro"/>
</dbReference>
<reference evidence="1 2" key="1">
    <citation type="submission" date="2014-11" db="EMBL/GenBank/DDBJ databases">
        <title>Pan-genome of Gallibacterium spp.</title>
        <authorList>
            <person name="Kudirkiene E."/>
            <person name="Bojesen A.M."/>
        </authorList>
    </citation>
    <scope>NUCLEOTIDE SEQUENCE [LARGE SCALE GENOMIC DNA]</scope>
    <source>
        <strain evidence="1 2">F151</strain>
    </source>
</reference>
<name>A0A1A7NMK1_9PAST</name>
<dbReference type="GO" id="GO:0005737">
    <property type="term" value="C:cytoplasm"/>
    <property type="evidence" value="ECO:0007669"/>
    <property type="project" value="InterPro"/>
</dbReference>
<evidence type="ECO:0000313" key="1">
    <source>
        <dbReference type="EMBL" id="OBW90761.1"/>
    </source>
</evidence>
<sequence>MFYTLSHHHYDPQQLQALIANITGQDALLCWQDGVLLPIKYPTIFQPISHYYLLENDVVARDLLSYFSTQHTNFSLITLADLVKLTEEYHPQISL</sequence>
<protein>
    <submittedName>
        <fullName evidence="1">Sulfur transfer complex subunit TusB</fullName>
    </submittedName>
</protein>